<reference evidence="3" key="1">
    <citation type="submission" date="2008-12" db="EMBL/GenBank/DDBJ databases">
        <title>Annotation of Streptomyces ghanaensis ATCC 14672.</title>
        <authorList>
            <consortium name="The Broad Institute Genome Sequencing Platform"/>
            <consortium name="Broad Institute Microbial Sequencing Center"/>
            <person name="Fischbach M."/>
            <person name="Ward D."/>
            <person name="Young S."/>
            <person name="Kodira C.D."/>
            <person name="Zeng Q."/>
            <person name="Koehrsen M."/>
            <person name="Godfrey P."/>
            <person name="Alvarado L."/>
            <person name="Berlin A.M."/>
            <person name="Borenstein D."/>
            <person name="Chen Z."/>
            <person name="Engels R."/>
            <person name="Freedman E."/>
            <person name="Gellesch M."/>
            <person name="Goldberg J."/>
            <person name="Griggs A."/>
            <person name="Gujja S."/>
            <person name="Heiman D.I."/>
            <person name="Hepburn T.A."/>
            <person name="Howarth C."/>
            <person name="Jen D."/>
            <person name="Larson L."/>
            <person name="Lewis B."/>
            <person name="Mehta T."/>
            <person name="Park D."/>
            <person name="Pearson M."/>
            <person name="Roberts A."/>
            <person name="Saif S."/>
            <person name="Shea T.D."/>
            <person name="Shenoy N."/>
            <person name="Sisk P."/>
            <person name="Stolte C."/>
            <person name="Sykes S.N."/>
            <person name="Walk T."/>
            <person name="White J."/>
            <person name="Yandava C."/>
            <person name="Straight P."/>
            <person name="Clardy J."/>
            <person name="Hung D."/>
            <person name="Kolter R."/>
            <person name="Mekalanos J."/>
            <person name="Walker S."/>
            <person name="Walsh C.T."/>
            <person name="Wieland B.L.C."/>
            <person name="Ilzarbe M."/>
            <person name="Galagan J."/>
            <person name="Nusbaum C."/>
            <person name="Birren B."/>
        </authorList>
    </citation>
    <scope>NUCLEOTIDE SEQUENCE [LARGE SCALE GENOMIC DNA]</scope>
    <source>
        <strain evidence="3">ATCC 14672 / DSM 40746 / JCM 4963 / KCTC 9882 / NRRL B-12104 / FH 1290</strain>
    </source>
</reference>
<evidence type="ECO:0000256" key="1">
    <source>
        <dbReference type="SAM" id="MobiDB-lite"/>
    </source>
</evidence>
<dbReference type="EMBL" id="DS999641">
    <property type="protein sequence ID" value="EFE71434.2"/>
    <property type="molecule type" value="Genomic_DNA"/>
</dbReference>
<feature type="compositionally biased region" description="Basic and acidic residues" evidence="1">
    <location>
        <begin position="31"/>
        <end position="40"/>
    </location>
</feature>
<name>D6A2J6_STRV1</name>
<feature type="region of interest" description="Disordered" evidence="1">
    <location>
        <begin position="1"/>
        <end position="52"/>
    </location>
</feature>
<gene>
    <name evidence="2" type="ORF">SSFG_06672</name>
</gene>
<sequence length="52" mass="5484">MPLLRLFSASSPLLSGPPPPDGAAGGPRQPGRAERADMKLRRVFAPTEDDPS</sequence>
<dbReference type="Proteomes" id="UP000003824">
    <property type="component" value="Unassembled WGS sequence"/>
</dbReference>
<proteinExistence type="predicted"/>
<evidence type="ECO:0000313" key="3">
    <source>
        <dbReference type="Proteomes" id="UP000003824"/>
    </source>
</evidence>
<accession>D6A2J6</accession>
<dbReference type="AlphaFoldDB" id="D6A2J6"/>
<organism evidence="2 3">
    <name type="scientific">Streptomyces viridosporus (strain ATCC 14672 / DSM 40746 / JCM 4963 / KCTC 9882 / NRRL B-12104 / FH 1290)</name>
    <name type="common">Streptomyces ghanaensis</name>
    <dbReference type="NCBI Taxonomy" id="566461"/>
    <lineage>
        <taxon>Bacteria</taxon>
        <taxon>Bacillati</taxon>
        <taxon>Actinomycetota</taxon>
        <taxon>Actinomycetes</taxon>
        <taxon>Kitasatosporales</taxon>
        <taxon>Streptomycetaceae</taxon>
        <taxon>Streptomyces</taxon>
    </lineage>
</organism>
<protein>
    <submittedName>
        <fullName evidence="2">Predicted protein</fullName>
    </submittedName>
</protein>
<evidence type="ECO:0000313" key="2">
    <source>
        <dbReference type="EMBL" id="EFE71434.2"/>
    </source>
</evidence>